<evidence type="ECO:0000256" key="3">
    <source>
        <dbReference type="ARBA" id="ARBA00022525"/>
    </source>
</evidence>
<evidence type="ECO:0000313" key="7">
    <source>
        <dbReference type="Proteomes" id="UP000288716"/>
    </source>
</evidence>
<dbReference type="AlphaFoldDB" id="A0A443RSP0"/>
<dbReference type="InterPro" id="IPR000734">
    <property type="entry name" value="TAG_lipase"/>
</dbReference>
<dbReference type="STRING" id="299467.A0A443RSP0"/>
<evidence type="ECO:0000256" key="2">
    <source>
        <dbReference type="ARBA" id="ARBA00010701"/>
    </source>
</evidence>
<proteinExistence type="inferred from homology"/>
<protein>
    <submittedName>
        <fullName evidence="6">Pancreatic triacylglycerol lipase-like protein</fullName>
    </submittedName>
</protein>
<dbReference type="InterPro" id="IPR029058">
    <property type="entry name" value="AB_hydrolase_fold"/>
</dbReference>
<dbReference type="PANTHER" id="PTHR11610">
    <property type="entry name" value="LIPASE"/>
    <property type="match status" value="1"/>
</dbReference>
<dbReference type="Pfam" id="PF00151">
    <property type="entry name" value="Lipase"/>
    <property type="match status" value="1"/>
</dbReference>
<comment type="caution">
    <text evidence="6">The sequence shown here is derived from an EMBL/GenBank/DDBJ whole genome shotgun (WGS) entry which is preliminary data.</text>
</comment>
<dbReference type="VEuPathDB" id="VectorBase:LDEU013743"/>
<dbReference type="SUPFAM" id="SSF53474">
    <property type="entry name" value="alpha/beta-Hydrolases"/>
    <property type="match status" value="1"/>
</dbReference>
<comment type="similarity">
    <text evidence="2 4">Belongs to the AB hydrolase superfamily. Lipase family.</text>
</comment>
<keyword evidence="7" id="KW-1185">Reference proteome</keyword>
<dbReference type="GO" id="GO:0016042">
    <property type="term" value="P:lipid catabolic process"/>
    <property type="evidence" value="ECO:0007669"/>
    <property type="project" value="TreeGrafter"/>
</dbReference>
<evidence type="ECO:0000256" key="1">
    <source>
        <dbReference type="ARBA" id="ARBA00004613"/>
    </source>
</evidence>
<dbReference type="Proteomes" id="UP000288716">
    <property type="component" value="Unassembled WGS sequence"/>
</dbReference>
<keyword evidence="3" id="KW-0964">Secreted</keyword>
<accession>A0A443RSP0</accession>
<dbReference type="InterPro" id="IPR013818">
    <property type="entry name" value="Lipase"/>
</dbReference>
<dbReference type="EMBL" id="NCKV01041962">
    <property type="protein sequence ID" value="RWS18297.1"/>
    <property type="molecule type" value="Genomic_DNA"/>
</dbReference>
<feature type="non-terminal residue" evidence="6">
    <location>
        <position position="129"/>
    </location>
</feature>
<name>A0A443RSP0_9ACAR</name>
<evidence type="ECO:0000259" key="5">
    <source>
        <dbReference type="Pfam" id="PF00151"/>
    </source>
</evidence>
<feature type="non-terminal residue" evidence="6">
    <location>
        <position position="1"/>
    </location>
</feature>
<organism evidence="6 7">
    <name type="scientific">Leptotrombidium deliense</name>
    <dbReference type="NCBI Taxonomy" id="299467"/>
    <lineage>
        <taxon>Eukaryota</taxon>
        <taxon>Metazoa</taxon>
        <taxon>Ecdysozoa</taxon>
        <taxon>Arthropoda</taxon>
        <taxon>Chelicerata</taxon>
        <taxon>Arachnida</taxon>
        <taxon>Acari</taxon>
        <taxon>Acariformes</taxon>
        <taxon>Trombidiformes</taxon>
        <taxon>Prostigmata</taxon>
        <taxon>Anystina</taxon>
        <taxon>Parasitengona</taxon>
        <taxon>Trombiculoidea</taxon>
        <taxon>Trombiculidae</taxon>
        <taxon>Leptotrombidium</taxon>
    </lineage>
</organism>
<sequence>SLTTITQLIPQQNETVSQPSAPVYDNASLPANFTETGNRSTVCYGVLGCFGRRDFADPLKRPINLWPQSPEKINVTYNLYTSKNKFVPNVLRYDLTEEDLLNTHFDSKKPCKFIIHGFGGSFDDMQWMG</sequence>
<gene>
    <name evidence="6" type="ORF">B4U80_12526</name>
</gene>
<dbReference type="OrthoDB" id="6505283at2759"/>
<dbReference type="GO" id="GO:0005615">
    <property type="term" value="C:extracellular space"/>
    <property type="evidence" value="ECO:0007669"/>
    <property type="project" value="TreeGrafter"/>
</dbReference>
<dbReference type="GO" id="GO:0016298">
    <property type="term" value="F:lipase activity"/>
    <property type="evidence" value="ECO:0007669"/>
    <property type="project" value="InterPro"/>
</dbReference>
<evidence type="ECO:0000256" key="4">
    <source>
        <dbReference type="RuleBase" id="RU004262"/>
    </source>
</evidence>
<comment type="subcellular location">
    <subcellularLocation>
        <location evidence="1">Secreted</location>
    </subcellularLocation>
</comment>
<reference evidence="6 7" key="1">
    <citation type="journal article" date="2018" name="Gigascience">
        <title>Genomes of trombidid mites reveal novel predicted allergens and laterally-transferred genes associated with secondary metabolism.</title>
        <authorList>
            <person name="Dong X."/>
            <person name="Chaisiri K."/>
            <person name="Xia D."/>
            <person name="Armstrong S.D."/>
            <person name="Fang Y."/>
            <person name="Donnelly M.J."/>
            <person name="Kadowaki T."/>
            <person name="McGarry J.W."/>
            <person name="Darby A.C."/>
            <person name="Makepeace B.L."/>
        </authorList>
    </citation>
    <scope>NUCLEOTIDE SEQUENCE [LARGE SCALE GENOMIC DNA]</scope>
    <source>
        <strain evidence="6">UoL-UT</strain>
    </source>
</reference>
<feature type="domain" description="Lipase" evidence="5">
    <location>
        <begin position="41"/>
        <end position="120"/>
    </location>
</feature>
<evidence type="ECO:0000313" key="6">
    <source>
        <dbReference type="EMBL" id="RWS18297.1"/>
    </source>
</evidence>
<dbReference type="Gene3D" id="3.40.50.1820">
    <property type="entry name" value="alpha/beta hydrolase"/>
    <property type="match status" value="1"/>
</dbReference>